<sequence>MRLMDNNALMHKKTLLGVASPTGQIEIADKDNVSTH</sequence>
<gene>
    <name evidence="1" type="ORF">Pan181_19740</name>
</gene>
<dbReference type="KEGG" id="amuc:Pan181_19740"/>
<keyword evidence="2" id="KW-1185">Reference proteome</keyword>
<name>A0A518AM41_9BACT</name>
<dbReference type="Proteomes" id="UP000315750">
    <property type="component" value="Chromosome"/>
</dbReference>
<evidence type="ECO:0000313" key="1">
    <source>
        <dbReference type="EMBL" id="QDU55778.1"/>
    </source>
</evidence>
<dbReference type="EMBL" id="CP036278">
    <property type="protein sequence ID" value="QDU55778.1"/>
    <property type="molecule type" value="Genomic_DNA"/>
</dbReference>
<accession>A0A518AM41</accession>
<proteinExistence type="predicted"/>
<evidence type="ECO:0000313" key="2">
    <source>
        <dbReference type="Proteomes" id="UP000315750"/>
    </source>
</evidence>
<reference evidence="1 2" key="1">
    <citation type="submission" date="2019-02" db="EMBL/GenBank/DDBJ databases">
        <title>Deep-cultivation of Planctomycetes and their phenomic and genomic characterization uncovers novel biology.</title>
        <authorList>
            <person name="Wiegand S."/>
            <person name="Jogler M."/>
            <person name="Boedeker C."/>
            <person name="Pinto D."/>
            <person name="Vollmers J."/>
            <person name="Rivas-Marin E."/>
            <person name="Kohn T."/>
            <person name="Peeters S.H."/>
            <person name="Heuer A."/>
            <person name="Rast P."/>
            <person name="Oberbeckmann S."/>
            <person name="Bunk B."/>
            <person name="Jeske O."/>
            <person name="Meyerdierks A."/>
            <person name="Storesund J.E."/>
            <person name="Kallscheuer N."/>
            <person name="Luecker S."/>
            <person name="Lage O.M."/>
            <person name="Pohl T."/>
            <person name="Merkel B.J."/>
            <person name="Hornburger P."/>
            <person name="Mueller R.-W."/>
            <person name="Bruemmer F."/>
            <person name="Labrenz M."/>
            <person name="Spormann A.M."/>
            <person name="Op den Camp H."/>
            <person name="Overmann J."/>
            <person name="Amann R."/>
            <person name="Jetten M.S.M."/>
            <person name="Mascher T."/>
            <person name="Medema M.H."/>
            <person name="Devos D.P."/>
            <person name="Kaster A.-K."/>
            <person name="Ovreas L."/>
            <person name="Rohde M."/>
            <person name="Galperin M.Y."/>
            <person name="Jogler C."/>
        </authorList>
    </citation>
    <scope>NUCLEOTIDE SEQUENCE [LARGE SCALE GENOMIC DNA]</scope>
    <source>
        <strain evidence="1 2">Pan181</strain>
    </source>
</reference>
<protein>
    <submittedName>
        <fullName evidence="1">Uncharacterized protein</fullName>
    </submittedName>
</protein>
<organism evidence="1 2">
    <name type="scientific">Aeoliella mucimassa</name>
    <dbReference type="NCBI Taxonomy" id="2527972"/>
    <lineage>
        <taxon>Bacteria</taxon>
        <taxon>Pseudomonadati</taxon>
        <taxon>Planctomycetota</taxon>
        <taxon>Planctomycetia</taxon>
        <taxon>Pirellulales</taxon>
        <taxon>Lacipirellulaceae</taxon>
        <taxon>Aeoliella</taxon>
    </lineage>
</organism>
<dbReference type="AlphaFoldDB" id="A0A518AM41"/>